<evidence type="ECO:0000313" key="2">
    <source>
        <dbReference type="Proteomes" id="UP000000493"/>
    </source>
</evidence>
<organism evidence="1 2">
    <name type="scientific">Runella slithyformis (strain ATCC 29530 / DSM 19594 / LMG 11500 / NCIMB 11436 / LSU 4)</name>
    <dbReference type="NCBI Taxonomy" id="761193"/>
    <lineage>
        <taxon>Bacteria</taxon>
        <taxon>Pseudomonadati</taxon>
        <taxon>Bacteroidota</taxon>
        <taxon>Cytophagia</taxon>
        <taxon>Cytophagales</taxon>
        <taxon>Spirosomataceae</taxon>
        <taxon>Runella</taxon>
    </lineage>
</organism>
<dbReference type="Proteomes" id="UP000000493">
    <property type="component" value="Chromosome"/>
</dbReference>
<proteinExistence type="predicted"/>
<dbReference type="RefSeq" id="WP_013929164.1">
    <property type="nucleotide sequence ID" value="NC_015703.1"/>
</dbReference>
<accession>A0A7U3ZMC0</accession>
<sequence length="117" mass="12770">MKKVLSAFIITLVFVGTSCRTLTSTTYIKAQDSFILGNNEHGSYSVKLKNRSANEVQLWKAPIGGGQHSPVTVKPNETVKTNVDKNTALRIENKSNEQVAVELLVKGDTGLSMGYKN</sequence>
<dbReference type="EMBL" id="CP002859">
    <property type="protein sequence ID" value="AEI49860.1"/>
    <property type="molecule type" value="Genomic_DNA"/>
</dbReference>
<reference evidence="1 2" key="2">
    <citation type="journal article" date="2012" name="Stand. Genomic Sci.">
        <title>Complete genome sequence of the aquatic bacterium Runella slithyformis type strain (LSU 4(T)).</title>
        <authorList>
            <person name="Copeland A."/>
            <person name="Zhang X."/>
            <person name="Misra M."/>
            <person name="Lapidus A."/>
            <person name="Nolan M."/>
            <person name="Lucas S."/>
            <person name="Deshpande S."/>
            <person name="Cheng J.F."/>
            <person name="Tapia R."/>
            <person name="Goodwin L.A."/>
            <person name="Pitluck S."/>
            <person name="Liolios K."/>
            <person name="Pagani I."/>
            <person name="Ivanova N."/>
            <person name="Mikhailova N."/>
            <person name="Pati A."/>
            <person name="Chen A."/>
            <person name="Palaniappan K."/>
            <person name="Land M."/>
            <person name="Hauser L."/>
            <person name="Pan C."/>
            <person name="Jeffries C.D."/>
            <person name="Detter J.C."/>
            <person name="Brambilla E.M."/>
            <person name="Rohde M."/>
            <person name="Djao O.D."/>
            <person name="Goker M."/>
            <person name="Sikorski J."/>
            <person name="Tindall B.J."/>
            <person name="Woyke T."/>
            <person name="Bristow J."/>
            <person name="Eisen J.A."/>
            <person name="Markowitz V."/>
            <person name="Hugenholtz P."/>
            <person name="Kyrpides N.C."/>
            <person name="Klenk H.P."/>
            <person name="Mavromatis K."/>
        </authorList>
    </citation>
    <scope>NUCLEOTIDE SEQUENCE [LARGE SCALE GENOMIC DNA]</scope>
    <source>
        <strain evidence="2">ATCC 29530 / DSM 19594 / LMG 11500 / NCIMB 11436 / LSU 4</strain>
    </source>
</reference>
<keyword evidence="2" id="KW-1185">Reference proteome</keyword>
<protein>
    <submittedName>
        <fullName evidence="1">Uncharacterized protein</fullName>
    </submittedName>
</protein>
<evidence type="ECO:0000313" key="1">
    <source>
        <dbReference type="EMBL" id="AEI49860.1"/>
    </source>
</evidence>
<name>A0A7U3ZMC0_RUNSL</name>
<dbReference type="KEGG" id="rsi:Runsl_3496"/>
<dbReference type="PROSITE" id="PS51257">
    <property type="entry name" value="PROKAR_LIPOPROTEIN"/>
    <property type="match status" value="1"/>
</dbReference>
<dbReference type="AlphaFoldDB" id="A0A7U3ZMC0"/>
<gene>
    <name evidence="1" type="ordered locus">Runsl_3496</name>
</gene>
<reference evidence="2" key="1">
    <citation type="submission" date="2011-06" db="EMBL/GenBank/DDBJ databases">
        <title>The complete genome of chromosome of Runella slithyformis DSM 19594.</title>
        <authorList>
            <consortium name="US DOE Joint Genome Institute (JGI-PGF)"/>
            <person name="Lucas S."/>
            <person name="Han J."/>
            <person name="Lapidus A."/>
            <person name="Bruce D."/>
            <person name="Goodwin L."/>
            <person name="Pitluck S."/>
            <person name="Peters L."/>
            <person name="Kyrpides N."/>
            <person name="Mavromatis K."/>
            <person name="Ivanova N."/>
            <person name="Ovchinnikova G."/>
            <person name="Zhang X."/>
            <person name="Misra M."/>
            <person name="Detter J.C."/>
            <person name="Tapia R."/>
            <person name="Han C."/>
            <person name="Land M."/>
            <person name="Hauser L."/>
            <person name="Markowitz V."/>
            <person name="Cheng J.-F."/>
            <person name="Hugenholtz P."/>
            <person name="Woyke T."/>
            <person name="Wu D."/>
            <person name="Tindall B."/>
            <person name="Faehrich R."/>
            <person name="Brambilla E."/>
            <person name="Klenk H.-P."/>
            <person name="Eisen J.A."/>
        </authorList>
    </citation>
    <scope>NUCLEOTIDE SEQUENCE [LARGE SCALE GENOMIC DNA]</scope>
    <source>
        <strain evidence="2">ATCC 29530 / DSM 19594 / LMG 11500 / NCIMB 11436 / LSU 4</strain>
    </source>
</reference>